<reference evidence="2 3" key="1">
    <citation type="submission" date="2021-02" db="EMBL/GenBank/DDBJ databases">
        <title>Lysobacter arenosi sp. nov., isolated from soil of gangwondo yeongwol, south Korea.</title>
        <authorList>
            <person name="Kim K.R."/>
            <person name="Kim K.H."/>
            <person name="Jeon C.O."/>
        </authorList>
    </citation>
    <scope>NUCLEOTIDE SEQUENCE [LARGE SCALE GENOMIC DNA]</scope>
    <source>
        <strain evidence="2 3">R7</strain>
    </source>
</reference>
<feature type="transmembrane region" description="Helical" evidence="1">
    <location>
        <begin position="116"/>
        <end position="135"/>
    </location>
</feature>
<accession>A0ABX7R8L3</accession>
<gene>
    <name evidence="2" type="ORF">HIV01_010955</name>
</gene>
<feature type="transmembrane region" description="Helical" evidence="1">
    <location>
        <begin position="87"/>
        <end position="110"/>
    </location>
</feature>
<evidence type="ECO:0000313" key="2">
    <source>
        <dbReference type="EMBL" id="QSX73756.1"/>
    </source>
</evidence>
<proteinExistence type="predicted"/>
<protein>
    <recommendedName>
        <fullName evidence="4">Sugar transporter</fullName>
    </recommendedName>
</protein>
<evidence type="ECO:0000313" key="3">
    <source>
        <dbReference type="Proteomes" id="UP000663400"/>
    </source>
</evidence>
<dbReference type="EMBL" id="CP071517">
    <property type="protein sequence ID" value="QSX73756.1"/>
    <property type="molecule type" value="Genomic_DNA"/>
</dbReference>
<name>A0ABX7R8L3_9GAMM</name>
<sequence length="145" mass="15454">MTTVVASSRPTSYWIIATLALVWNLIGVCMFYMQMTATPAQLATMPAEQQQVLAATPSWLNAAYGVAVFAGAFGAIGLLMKRRWAVILFQLSLAALVVQIAGTFAVTPAWSAMGPMSLAMPALILVIALFLLSYAGKAAARRWIG</sequence>
<dbReference type="Proteomes" id="UP000663400">
    <property type="component" value="Chromosome"/>
</dbReference>
<keyword evidence="1" id="KW-0472">Membrane</keyword>
<feature type="transmembrane region" description="Helical" evidence="1">
    <location>
        <begin position="12"/>
        <end position="33"/>
    </location>
</feature>
<dbReference type="RefSeq" id="WP_200607051.1">
    <property type="nucleotide sequence ID" value="NZ_CP071517.1"/>
</dbReference>
<keyword evidence="1" id="KW-1133">Transmembrane helix</keyword>
<keyword evidence="1" id="KW-0812">Transmembrane</keyword>
<evidence type="ECO:0000256" key="1">
    <source>
        <dbReference type="SAM" id="Phobius"/>
    </source>
</evidence>
<evidence type="ECO:0008006" key="4">
    <source>
        <dbReference type="Google" id="ProtNLM"/>
    </source>
</evidence>
<organism evidence="2 3">
    <name type="scientific">Lysobacter arenosi</name>
    <dbReference type="NCBI Taxonomy" id="2795387"/>
    <lineage>
        <taxon>Bacteria</taxon>
        <taxon>Pseudomonadati</taxon>
        <taxon>Pseudomonadota</taxon>
        <taxon>Gammaproteobacteria</taxon>
        <taxon>Lysobacterales</taxon>
        <taxon>Lysobacteraceae</taxon>
        <taxon>Lysobacter</taxon>
    </lineage>
</organism>
<feature type="transmembrane region" description="Helical" evidence="1">
    <location>
        <begin position="62"/>
        <end position="80"/>
    </location>
</feature>
<keyword evidence="3" id="KW-1185">Reference proteome</keyword>